<sequence>MTQELQCFHQNKCEIRLKTRNICRKCRLNKCYEMGMRKDWIFTDEMKALRKVKMEITRRKRLLSDGITHYPTPAPGDRNAVNDINTTSCEIHDSYPDSHIIDITASQETTPEDSQITGIPITNGQVVIQDVPVDRPLTDYRISHLSELEGNKLRELLSATHVFIEPTVPLKSSQLIERDMIRVIGRRFEYQIQKLVQMFRNLQAFH</sequence>
<evidence type="ECO:0000256" key="5">
    <source>
        <dbReference type="ARBA" id="ARBA00023125"/>
    </source>
</evidence>
<protein>
    <recommendedName>
        <fullName evidence="9">Nuclear receptor domain-containing protein</fullName>
    </recommendedName>
</protein>
<keyword evidence="5" id="KW-0238">DNA-binding</keyword>
<dbReference type="InterPro" id="IPR001628">
    <property type="entry name" value="Znf_hrmn_rcpt"/>
</dbReference>
<organism evidence="10">
    <name type="scientific">Oppiella nova</name>
    <dbReference type="NCBI Taxonomy" id="334625"/>
    <lineage>
        <taxon>Eukaryota</taxon>
        <taxon>Metazoa</taxon>
        <taxon>Ecdysozoa</taxon>
        <taxon>Arthropoda</taxon>
        <taxon>Chelicerata</taxon>
        <taxon>Arachnida</taxon>
        <taxon>Acari</taxon>
        <taxon>Acariformes</taxon>
        <taxon>Sarcoptiformes</taxon>
        <taxon>Oribatida</taxon>
        <taxon>Brachypylina</taxon>
        <taxon>Oppioidea</taxon>
        <taxon>Oppiidae</taxon>
        <taxon>Oppiella</taxon>
    </lineage>
</organism>
<gene>
    <name evidence="10" type="ORF">ONB1V03_LOCUS13361</name>
</gene>
<evidence type="ECO:0000313" key="11">
    <source>
        <dbReference type="Proteomes" id="UP000728032"/>
    </source>
</evidence>
<keyword evidence="11" id="KW-1185">Reference proteome</keyword>
<evidence type="ECO:0000256" key="2">
    <source>
        <dbReference type="ARBA" id="ARBA00022771"/>
    </source>
</evidence>
<dbReference type="PROSITE" id="PS51030">
    <property type="entry name" value="NUCLEAR_REC_DBD_2"/>
    <property type="match status" value="1"/>
</dbReference>
<reference evidence="10" key="1">
    <citation type="submission" date="2020-11" db="EMBL/GenBank/DDBJ databases">
        <authorList>
            <person name="Tran Van P."/>
        </authorList>
    </citation>
    <scope>NUCLEOTIDE SEQUENCE</scope>
</reference>
<accession>A0A7R9MB74</accession>
<evidence type="ECO:0000256" key="4">
    <source>
        <dbReference type="ARBA" id="ARBA00023015"/>
    </source>
</evidence>
<dbReference type="GO" id="GO:0008270">
    <property type="term" value="F:zinc ion binding"/>
    <property type="evidence" value="ECO:0007669"/>
    <property type="project" value="UniProtKB-KW"/>
</dbReference>
<evidence type="ECO:0000256" key="8">
    <source>
        <dbReference type="ARBA" id="ARBA00023242"/>
    </source>
</evidence>
<dbReference type="Gene3D" id="3.30.50.10">
    <property type="entry name" value="Erythroid Transcription Factor GATA-1, subunit A"/>
    <property type="match status" value="1"/>
</dbReference>
<dbReference type="PANTHER" id="PTHR24082">
    <property type="entry name" value="NUCLEAR HORMONE RECEPTOR"/>
    <property type="match status" value="1"/>
</dbReference>
<dbReference type="GO" id="GO:0000122">
    <property type="term" value="P:negative regulation of transcription by RNA polymerase II"/>
    <property type="evidence" value="ECO:0007669"/>
    <property type="project" value="TreeGrafter"/>
</dbReference>
<keyword evidence="6" id="KW-0804">Transcription</keyword>
<evidence type="ECO:0000256" key="1">
    <source>
        <dbReference type="ARBA" id="ARBA00022723"/>
    </source>
</evidence>
<evidence type="ECO:0000256" key="6">
    <source>
        <dbReference type="ARBA" id="ARBA00023163"/>
    </source>
</evidence>
<keyword evidence="7" id="KW-0675">Receptor</keyword>
<evidence type="ECO:0000256" key="3">
    <source>
        <dbReference type="ARBA" id="ARBA00022833"/>
    </source>
</evidence>
<evidence type="ECO:0000256" key="7">
    <source>
        <dbReference type="ARBA" id="ARBA00023170"/>
    </source>
</evidence>
<dbReference type="InterPro" id="IPR050234">
    <property type="entry name" value="Nuclear_hormone_rcpt_NR1"/>
</dbReference>
<name>A0A7R9MB74_9ACAR</name>
<dbReference type="EMBL" id="CAJPVJ010011641">
    <property type="protein sequence ID" value="CAG2173912.1"/>
    <property type="molecule type" value="Genomic_DNA"/>
</dbReference>
<evidence type="ECO:0000313" key="10">
    <source>
        <dbReference type="EMBL" id="CAD7656725.1"/>
    </source>
</evidence>
<dbReference type="Proteomes" id="UP000728032">
    <property type="component" value="Unassembled WGS sequence"/>
</dbReference>
<dbReference type="GO" id="GO:0030154">
    <property type="term" value="P:cell differentiation"/>
    <property type="evidence" value="ECO:0007669"/>
    <property type="project" value="TreeGrafter"/>
</dbReference>
<proteinExistence type="predicted"/>
<dbReference type="GO" id="GO:0000978">
    <property type="term" value="F:RNA polymerase II cis-regulatory region sequence-specific DNA binding"/>
    <property type="evidence" value="ECO:0007669"/>
    <property type="project" value="TreeGrafter"/>
</dbReference>
<dbReference type="SUPFAM" id="SSF57716">
    <property type="entry name" value="Glucocorticoid receptor-like (DNA-binding domain)"/>
    <property type="match status" value="1"/>
</dbReference>
<dbReference type="InterPro" id="IPR013088">
    <property type="entry name" value="Znf_NHR/GATA"/>
</dbReference>
<dbReference type="GO" id="GO:0045944">
    <property type="term" value="P:positive regulation of transcription by RNA polymerase II"/>
    <property type="evidence" value="ECO:0007669"/>
    <property type="project" value="TreeGrafter"/>
</dbReference>
<keyword evidence="2" id="KW-0863">Zinc-finger</keyword>
<dbReference type="GO" id="GO:0004879">
    <property type="term" value="F:nuclear receptor activity"/>
    <property type="evidence" value="ECO:0007669"/>
    <property type="project" value="TreeGrafter"/>
</dbReference>
<keyword evidence="3" id="KW-0862">Zinc</keyword>
<dbReference type="Pfam" id="PF00105">
    <property type="entry name" value="zf-C4"/>
    <property type="match status" value="1"/>
</dbReference>
<keyword evidence="1" id="KW-0479">Metal-binding</keyword>
<feature type="domain" description="Nuclear receptor" evidence="9">
    <location>
        <begin position="1"/>
        <end position="43"/>
    </location>
</feature>
<evidence type="ECO:0000259" key="9">
    <source>
        <dbReference type="PROSITE" id="PS51030"/>
    </source>
</evidence>
<dbReference type="EMBL" id="OC926466">
    <property type="protein sequence ID" value="CAD7656725.1"/>
    <property type="molecule type" value="Genomic_DNA"/>
</dbReference>
<dbReference type="PANTHER" id="PTHR24082:SF283">
    <property type="entry name" value="NUCLEAR HORMONE RECEPTOR HR96"/>
    <property type="match status" value="1"/>
</dbReference>
<feature type="non-terminal residue" evidence="10">
    <location>
        <position position="1"/>
    </location>
</feature>
<keyword evidence="4" id="KW-0805">Transcription regulation</keyword>
<dbReference type="AlphaFoldDB" id="A0A7R9MB74"/>
<keyword evidence="8" id="KW-0539">Nucleus</keyword>
<dbReference type="SMART" id="SM00399">
    <property type="entry name" value="ZnF_C4"/>
    <property type="match status" value="1"/>
</dbReference>